<reference evidence="8 9" key="1">
    <citation type="submission" date="2014-06" db="EMBL/GenBank/DDBJ databases">
        <title>Draft genome sequence of Bacillus manliponensis JCM 15802 (MCCC 1A00708).</title>
        <authorList>
            <person name="Lai Q."/>
            <person name="Liu Y."/>
            <person name="Shao Z."/>
        </authorList>
    </citation>
    <scope>NUCLEOTIDE SEQUENCE [LARGE SCALE GENOMIC DNA]</scope>
    <source>
        <strain evidence="8 9">JCM 15802</strain>
    </source>
</reference>
<comment type="similarity">
    <text evidence="1">Belongs to the sigma-70 factor family. ECF subfamily.</text>
</comment>
<dbReference type="Pfam" id="PF04542">
    <property type="entry name" value="Sigma70_r2"/>
    <property type="match status" value="1"/>
</dbReference>
<evidence type="ECO:0000259" key="6">
    <source>
        <dbReference type="Pfam" id="PF04542"/>
    </source>
</evidence>
<evidence type="ECO:0000256" key="3">
    <source>
        <dbReference type="ARBA" id="ARBA00023082"/>
    </source>
</evidence>
<dbReference type="eggNOG" id="COG1595">
    <property type="taxonomic scope" value="Bacteria"/>
</dbReference>
<dbReference type="CDD" id="cd06171">
    <property type="entry name" value="Sigma70_r4"/>
    <property type="match status" value="1"/>
</dbReference>
<dbReference type="SUPFAM" id="SSF88659">
    <property type="entry name" value="Sigma3 and sigma4 domains of RNA polymerase sigma factors"/>
    <property type="match status" value="1"/>
</dbReference>
<keyword evidence="3" id="KW-0731">Sigma factor</keyword>
<proteinExistence type="inferred from homology"/>
<dbReference type="OrthoDB" id="2678696at2"/>
<evidence type="ECO:0000256" key="4">
    <source>
        <dbReference type="ARBA" id="ARBA00023125"/>
    </source>
</evidence>
<dbReference type="InterPro" id="IPR013324">
    <property type="entry name" value="RNA_pol_sigma_r3/r4-like"/>
</dbReference>
<keyword evidence="2" id="KW-0805">Transcription regulation</keyword>
<dbReference type="GO" id="GO:0016987">
    <property type="term" value="F:sigma factor activity"/>
    <property type="evidence" value="ECO:0007669"/>
    <property type="project" value="UniProtKB-KW"/>
</dbReference>
<keyword evidence="9" id="KW-1185">Reference proteome</keyword>
<sequence length="179" mass="21306">MKVTEENVVEQIQLKNEKAITFIIQTYGGLLTSIIQRHVHYNNEDYEECLDDVLLAIWFHIDAFDHSKNTFQQWIVAIAKYRAIDYQRKSIKNQKRFTSKEINDDTYKKPSAQNDTHDVEELLTQLTNTERTVFEKYYLEGVPSRELATEMNVKESWIHNKLSRGRKKLKEIFTFKKEV</sequence>
<keyword evidence="5" id="KW-0804">Transcription</keyword>
<comment type="caution">
    <text evidence="8">The sequence shown here is derived from an EMBL/GenBank/DDBJ whole genome shotgun (WGS) entry which is preliminary data.</text>
</comment>
<evidence type="ECO:0000313" key="9">
    <source>
        <dbReference type="Proteomes" id="UP000027822"/>
    </source>
</evidence>
<dbReference type="GO" id="GO:0003677">
    <property type="term" value="F:DNA binding"/>
    <property type="evidence" value="ECO:0007669"/>
    <property type="project" value="UniProtKB-KW"/>
</dbReference>
<dbReference type="STRING" id="574376.BAMA_04175"/>
<dbReference type="InterPro" id="IPR039425">
    <property type="entry name" value="RNA_pol_sigma-70-like"/>
</dbReference>
<dbReference type="Pfam" id="PF08281">
    <property type="entry name" value="Sigma70_r4_2"/>
    <property type="match status" value="1"/>
</dbReference>
<evidence type="ECO:0000256" key="1">
    <source>
        <dbReference type="ARBA" id="ARBA00010641"/>
    </source>
</evidence>
<dbReference type="Proteomes" id="UP000027822">
    <property type="component" value="Unassembled WGS sequence"/>
</dbReference>
<evidence type="ECO:0000313" key="8">
    <source>
        <dbReference type="EMBL" id="KEK18711.1"/>
    </source>
</evidence>
<evidence type="ECO:0000256" key="5">
    <source>
        <dbReference type="ARBA" id="ARBA00023163"/>
    </source>
</evidence>
<dbReference type="NCBIfam" id="TIGR02937">
    <property type="entry name" value="sigma70-ECF"/>
    <property type="match status" value="1"/>
</dbReference>
<dbReference type="PANTHER" id="PTHR43133:SF8">
    <property type="entry name" value="RNA POLYMERASE SIGMA FACTOR HI_1459-RELATED"/>
    <property type="match status" value="1"/>
</dbReference>
<dbReference type="AlphaFoldDB" id="A0A073JWR7"/>
<dbReference type="InterPro" id="IPR007627">
    <property type="entry name" value="RNA_pol_sigma70_r2"/>
</dbReference>
<accession>A0A073JWR7</accession>
<dbReference type="RefSeq" id="WP_034640372.1">
    <property type="nucleotide sequence ID" value="NZ_CBCSJC010000058.1"/>
</dbReference>
<dbReference type="InterPro" id="IPR036388">
    <property type="entry name" value="WH-like_DNA-bd_sf"/>
</dbReference>
<feature type="domain" description="RNA polymerase sigma-70 region 2" evidence="6">
    <location>
        <begin position="24"/>
        <end position="89"/>
    </location>
</feature>
<gene>
    <name evidence="8" type="ORF">BAMA_04175</name>
</gene>
<dbReference type="InterPro" id="IPR013249">
    <property type="entry name" value="RNA_pol_sigma70_r4_t2"/>
</dbReference>
<dbReference type="GO" id="GO:0006352">
    <property type="term" value="P:DNA-templated transcription initiation"/>
    <property type="evidence" value="ECO:0007669"/>
    <property type="project" value="InterPro"/>
</dbReference>
<evidence type="ECO:0000259" key="7">
    <source>
        <dbReference type="Pfam" id="PF08281"/>
    </source>
</evidence>
<dbReference type="SUPFAM" id="SSF88946">
    <property type="entry name" value="Sigma2 domain of RNA polymerase sigma factors"/>
    <property type="match status" value="1"/>
</dbReference>
<dbReference type="EMBL" id="JOTN01000012">
    <property type="protein sequence ID" value="KEK18711.1"/>
    <property type="molecule type" value="Genomic_DNA"/>
</dbReference>
<protein>
    <submittedName>
        <fullName evidence="8">RNA polymerase sigma-70 factor</fullName>
    </submittedName>
</protein>
<dbReference type="Gene3D" id="1.10.10.10">
    <property type="entry name" value="Winged helix-like DNA-binding domain superfamily/Winged helix DNA-binding domain"/>
    <property type="match status" value="1"/>
</dbReference>
<dbReference type="PANTHER" id="PTHR43133">
    <property type="entry name" value="RNA POLYMERASE ECF-TYPE SIGMA FACTO"/>
    <property type="match status" value="1"/>
</dbReference>
<organism evidence="8 9">
    <name type="scientific">Bacillus manliponensis</name>
    <dbReference type="NCBI Taxonomy" id="574376"/>
    <lineage>
        <taxon>Bacteria</taxon>
        <taxon>Bacillati</taxon>
        <taxon>Bacillota</taxon>
        <taxon>Bacilli</taxon>
        <taxon>Bacillales</taxon>
        <taxon>Bacillaceae</taxon>
        <taxon>Bacillus</taxon>
        <taxon>Bacillus cereus group</taxon>
    </lineage>
</organism>
<keyword evidence="4" id="KW-0238">DNA-binding</keyword>
<feature type="domain" description="RNA polymerase sigma factor 70 region 4 type 2" evidence="7">
    <location>
        <begin position="118"/>
        <end position="169"/>
    </location>
</feature>
<evidence type="ECO:0000256" key="2">
    <source>
        <dbReference type="ARBA" id="ARBA00023015"/>
    </source>
</evidence>
<dbReference type="InterPro" id="IPR014284">
    <property type="entry name" value="RNA_pol_sigma-70_dom"/>
</dbReference>
<name>A0A073JWR7_9BACI</name>
<dbReference type="Gene3D" id="1.10.1740.10">
    <property type="match status" value="1"/>
</dbReference>
<dbReference type="InterPro" id="IPR013325">
    <property type="entry name" value="RNA_pol_sigma_r2"/>
</dbReference>